<evidence type="ECO:0000259" key="2">
    <source>
        <dbReference type="PROSITE" id="PS51154"/>
    </source>
</evidence>
<evidence type="ECO:0000313" key="3">
    <source>
        <dbReference type="EMBL" id="TQL62988.1"/>
    </source>
</evidence>
<comment type="caution">
    <text evidence="3">The sequence shown here is derived from an EMBL/GenBank/DDBJ whole genome shotgun (WGS) entry which is preliminary data.</text>
</comment>
<dbReference type="InterPro" id="IPR002589">
    <property type="entry name" value="Macro_dom"/>
</dbReference>
<dbReference type="AlphaFoldDB" id="A0A542ZRK4"/>
<proteinExistence type="predicted"/>
<name>A0A542ZRK4_9ACTN</name>
<dbReference type="PANTHER" id="PTHR11106:SF27">
    <property type="entry name" value="MACRO DOMAIN-CONTAINING PROTEIN"/>
    <property type="match status" value="1"/>
</dbReference>
<feature type="region of interest" description="Disordered" evidence="1">
    <location>
        <begin position="48"/>
        <end position="94"/>
    </location>
</feature>
<dbReference type="Pfam" id="PF01661">
    <property type="entry name" value="Macro"/>
    <property type="match status" value="1"/>
</dbReference>
<keyword evidence="4" id="KW-1185">Reference proteome</keyword>
<dbReference type="EMBL" id="VFOR01000001">
    <property type="protein sequence ID" value="TQL62988.1"/>
    <property type="molecule type" value="Genomic_DNA"/>
</dbReference>
<dbReference type="Proteomes" id="UP000316196">
    <property type="component" value="Unassembled WGS sequence"/>
</dbReference>
<dbReference type="Gene3D" id="3.40.220.10">
    <property type="entry name" value="Leucine Aminopeptidase, subunit E, domain 1"/>
    <property type="match status" value="1"/>
</dbReference>
<evidence type="ECO:0000313" key="4">
    <source>
        <dbReference type="Proteomes" id="UP000316196"/>
    </source>
</evidence>
<dbReference type="PROSITE" id="PS51154">
    <property type="entry name" value="MACRO"/>
    <property type="match status" value="1"/>
</dbReference>
<dbReference type="InterPro" id="IPR043472">
    <property type="entry name" value="Macro_dom-like"/>
</dbReference>
<feature type="compositionally biased region" description="Low complexity" evidence="1">
    <location>
        <begin position="61"/>
        <end position="90"/>
    </location>
</feature>
<dbReference type="PANTHER" id="PTHR11106">
    <property type="entry name" value="GANGLIOSIDE INDUCED DIFFERENTIATION ASSOCIATED PROTEIN 2-RELATED"/>
    <property type="match status" value="1"/>
</dbReference>
<dbReference type="SMART" id="SM00506">
    <property type="entry name" value="A1pp"/>
    <property type="match status" value="1"/>
</dbReference>
<protein>
    <submittedName>
        <fullName evidence="3">O-acetyl-ADP-ribose deacetylase (Regulator of RNase III)</fullName>
    </submittedName>
</protein>
<organism evidence="3 4">
    <name type="scientific">Propioniferax innocua</name>
    <dbReference type="NCBI Taxonomy" id="1753"/>
    <lineage>
        <taxon>Bacteria</taxon>
        <taxon>Bacillati</taxon>
        <taxon>Actinomycetota</taxon>
        <taxon>Actinomycetes</taxon>
        <taxon>Propionibacteriales</taxon>
        <taxon>Propionibacteriaceae</taxon>
        <taxon>Propioniferax</taxon>
    </lineage>
</organism>
<feature type="domain" description="Macro" evidence="2">
    <location>
        <begin position="108"/>
        <end position="288"/>
    </location>
</feature>
<dbReference type="SUPFAM" id="SSF52949">
    <property type="entry name" value="Macro domain-like"/>
    <property type="match status" value="1"/>
</dbReference>
<sequence length="288" mass="30185">MFVLHDFEFVRMRGTAFDITIDGRQLAPATFPVPFPMQGQNRSFVKCGPSREPTASLKMASSTSSTVTLSNASSSSRPRSCSPPRWISPPTMSGPYRVTVDGPRSTDALVRGVSVASMTIIDAICGDITESTFDAIVNAANSGLLGGGGVDGAIHRAAGPEFLAHCKELKKHYPEGFPVGAAAALPGCDLPATWVIQTVGPNRHAGQTDPADLAACFSRSLTEAARVGAKTIAFPAISAGVYGWAPAEVASVAVAAVRSSPDLEAFTHVRFVLFSDELAQIFTEALTD</sequence>
<evidence type="ECO:0000256" key="1">
    <source>
        <dbReference type="SAM" id="MobiDB-lite"/>
    </source>
</evidence>
<gene>
    <name evidence="3" type="ORF">FB460_0785</name>
</gene>
<reference evidence="3 4" key="1">
    <citation type="submission" date="2019-06" db="EMBL/GenBank/DDBJ databases">
        <title>Sequencing the genomes of 1000 actinobacteria strains.</title>
        <authorList>
            <person name="Klenk H.-P."/>
        </authorList>
    </citation>
    <scope>NUCLEOTIDE SEQUENCE [LARGE SCALE GENOMIC DNA]</scope>
    <source>
        <strain evidence="3 4">DSM 8251</strain>
    </source>
</reference>
<accession>A0A542ZRK4</accession>